<feature type="compositionally biased region" description="Low complexity" evidence="1">
    <location>
        <begin position="40"/>
        <end position="52"/>
    </location>
</feature>
<organism evidence="2 3">
    <name type="scientific">Agaricus bisporus var. burnettii</name>
    <dbReference type="NCBI Taxonomy" id="192524"/>
    <lineage>
        <taxon>Eukaryota</taxon>
        <taxon>Fungi</taxon>
        <taxon>Dikarya</taxon>
        <taxon>Basidiomycota</taxon>
        <taxon>Agaricomycotina</taxon>
        <taxon>Agaricomycetes</taxon>
        <taxon>Agaricomycetidae</taxon>
        <taxon>Agaricales</taxon>
        <taxon>Agaricineae</taxon>
        <taxon>Agaricaceae</taxon>
        <taxon>Agaricus</taxon>
    </lineage>
</organism>
<sequence>MNSMPALCPQFRFSRSRAPKPSPADPRNDVAASNSPALDSSRTSSSLSSRLTPLGHGVDAVPSTSRPSVPGEHIHPQSSAGRLLGADRAPDGFHGRPSQVSRPVSPIGAVSSSVVHVLDSRGSVVQQATHLTTSPSSHPDSVQVQQLLAPPPLPCVPPTFSQQSFNSESLIPISDQHSPHQQHSNQGAINQARDLTMAGRTFVDGNNGNISADVERFLRETLKEIQKRSDSLDPHSEWPEERDFWKFANASGGILAYAHTAIRYIGDPGVGNPASQLSDVLNAIDDHPIIDIPQEEQSKALLDALYARVLSNIPSNIMICTRRLLLALASGWDSKLSGLGGTNFVVLCNWLGMTRDEAYAALNLLASVLRIPDPKEAHSNRLEPFHNSFIDYVSDFTRSRFSPNIQREAQQLKIQCASRILNEASDGVDFGDVDYRIFCGTMRPGPGTAEQISLTWLIDEGVGWDDNQTRLLMYKVAVGEVVDGMRRKTSTFQSELCVRLLTTQFEDYDSNFPFSQLRDLVFDESRYNTSMMRDRLRKVPLTLVDVSTIMHNIKLRFRRTAKTVTILPDPWHPSCKHERKGIWKSGKDQDWKTNFELYEPFVFVRGDHMRQHLGCASCSERFECLLKNPKTRSRGHTIPILFTSTGRCCVEIRFVDSSNGMSEWIYSFWCYLSSEERKKYGSTV</sequence>
<evidence type="ECO:0000313" key="2">
    <source>
        <dbReference type="EMBL" id="KAF7761440.1"/>
    </source>
</evidence>
<protein>
    <submittedName>
        <fullName evidence="2">Uncharacterized protein</fullName>
    </submittedName>
</protein>
<accession>A0A8H7EXC8</accession>
<name>A0A8H7EXC8_AGABI</name>
<feature type="region of interest" description="Disordered" evidence="1">
    <location>
        <begin position="1"/>
        <end position="105"/>
    </location>
</feature>
<evidence type="ECO:0000313" key="3">
    <source>
        <dbReference type="Proteomes" id="UP000629468"/>
    </source>
</evidence>
<dbReference type="EMBL" id="JABXXO010000013">
    <property type="protein sequence ID" value="KAF7761440.1"/>
    <property type="molecule type" value="Genomic_DNA"/>
</dbReference>
<evidence type="ECO:0000256" key="1">
    <source>
        <dbReference type="SAM" id="MobiDB-lite"/>
    </source>
</evidence>
<proteinExistence type="predicted"/>
<gene>
    <name evidence="2" type="ORF">Agabi119p4_9432</name>
</gene>
<reference evidence="2 3" key="1">
    <citation type="journal article" name="Sci. Rep.">
        <title>Telomere-to-telomere assembled and centromere annotated genomes of the two main subspecies of the button mushroom Agaricus bisporus reveal especially polymorphic chromosome ends.</title>
        <authorList>
            <person name="Sonnenberg A.S.M."/>
            <person name="Sedaghat-Telgerd N."/>
            <person name="Lavrijssen B."/>
            <person name="Ohm R.A."/>
            <person name="Hendrickx P.M."/>
            <person name="Scholtmeijer K."/>
            <person name="Baars J.J.P."/>
            <person name="van Peer A."/>
        </authorList>
    </citation>
    <scope>NUCLEOTIDE SEQUENCE [LARGE SCALE GENOMIC DNA]</scope>
    <source>
        <strain evidence="2 3">H119_p4</strain>
    </source>
</reference>
<dbReference type="Proteomes" id="UP000629468">
    <property type="component" value="Unassembled WGS sequence"/>
</dbReference>
<dbReference type="AlphaFoldDB" id="A0A8H7EXC8"/>
<comment type="caution">
    <text evidence="2">The sequence shown here is derived from an EMBL/GenBank/DDBJ whole genome shotgun (WGS) entry which is preliminary data.</text>
</comment>